<feature type="compositionally biased region" description="Polar residues" evidence="1">
    <location>
        <begin position="480"/>
        <end position="498"/>
    </location>
</feature>
<dbReference type="OrthoDB" id="273823at2759"/>
<organism evidence="3 4">
    <name type="scientific">Bodo saltans</name>
    <name type="common">Flagellated protozoan</name>
    <dbReference type="NCBI Taxonomy" id="75058"/>
    <lineage>
        <taxon>Eukaryota</taxon>
        <taxon>Discoba</taxon>
        <taxon>Euglenozoa</taxon>
        <taxon>Kinetoplastea</taxon>
        <taxon>Metakinetoplastina</taxon>
        <taxon>Eubodonida</taxon>
        <taxon>Bodonidae</taxon>
        <taxon>Bodo</taxon>
    </lineage>
</organism>
<dbReference type="Proteomes" id="UP000051952">
    <property type="component" value="Unassembled WGS sequence"/>
</dbReference>
<dbReference type="SUPFAM" id="SSF63825">
    <property type="entry name" value="YWTD domain"/>
    <property type="match status" value="1"/>
</dbReference>
<feature type="chain" id="PRO_5006622688" description="Membrane-associated protein" evidence="2">
    <location>
        <begin position="22"/>
        <end position="590"/>
    </location>
</feature>
<dbReference type="OMA" id="HRICAIN"/>
<feature type="region of interest" description="Disordered" evidence="1">
    <location>
        <begin position="454"/>
        <end position="502"/>
    </location>
</feature>
<keyword evidence="2" id="KW-0732">Signal</keyword>
<dbReference type="Gene3D" id="2.120.10.30">
    <property type="entry name" value="TolB, C-terminal domain"/>
    <property type="match status" value="2"/>
</dbReference>
<evidence type="ECO:0000313" key="4">
    <source>
        <dbReference type="Proteomes" id="UP000051952"/>
    </source>
</evidence>
<keyword evidence="4" id="KW-1185">Reference proteome</keyword>
<feature type="compositionally biased region" description="Low complexity" evidence="1">
    <location>
        <begin position="385"/>
        <end position="410"/>
    </location>
</feature>
<feature type="signal peptide" evidence="2">
    <location>
        <begin position="1"/>
        <end position="21"/>
    </location>
</feature>
<evidence type="ECO:0000256" key="1">
    <source>
        <dbReference type="SAM" id="MobiDB-lite"/>
    </source>
</evidence>
<accession>A0A0S4JRT9</accession>
<sequence length="590" mass="61097">MRWLVLLLATIVVPLLQLANAIPDAVPVTVSTVSRSTPTVVDLTVDAAGSFLYVSPESNAVFRLAANGGKILLAGSGSATAYGSNDGVGAAAQFHYPYGIACDTVKNIAYITDYVNCRLRRLVLATNNVTTLAGSIRGHIDGIGTAAQFCNLYGIVYHSSGVLYVTDNYVDDWGMRNAYIRRIIVASANVSTVTTIADASNYLCINSIGELLYVTTASAIVLVDLLRGGMSTLAGSDANFADGNGTSAKFSNPRGITLNGNESALIIVDYANYRLRRLELATSDVTTIVGSSLPGSRDGPAVNATFYFPWGAKWYCNTSSSVCGVLIADYGNSAVRFVSIEAMSTPTAALSQEITNTPSLSRTESLSFSSTRLISTSASNSHLPSTGTSTRSSSQSNTNAYSTSSSASFSKSSTIRPLSMTNSISVTGSNATIAFTLSSSASLAVTSSLTSSHTKTASASVTASTSRSKTSSRSVVTLSPLPSMSRTCSNSRASNSPSHTRRTATASASTYCALVPADGESSLGSLQPLTASSVPHGVIPLSIQTTSVLGTSPAPLTRSDLLRNVPLGANISLSLGGSIRGGPVDGWEPV</sequence>
<dbReference type="VEuPathDB" id="TriTrypDB:BSAL_34170"/>
<dbReference type="PANTHER" id="PTHR13833:SF71">
    <property type="entry name" value="NHL DOMAIN-CONTAINING PROTEIN"/>
    <property type="match status" value="1"/>
</dbReference>
<name>A0A0S4JRT9_BODSA</name>
<evidence type="ECO:0000313" key="3">
    <source>
        <dbReference type="EMBL" id="CUG91795.1"/>
    </source>
</evidence>
<feature type="region of interest" description="Disordered" evidence="1">
    <location>
        <begin position="377"/>
        <end position="410"/>
    </location>
</feature>
<dbReference type="PANTHER" id="PTHR13833">
    <property type="match status" value="1"/>
</dbReference>
<feature type="non-terminal residue" evidence="3">
    <location>
        <position position="590"/>
    </location>
</feature>
<dbReference type="AlphaFoldDB" id="A0A0S4JRT9"/>
<dbReference type="InterPro" id="IPR011042">
    <property type="entry name" value="6-blade_b-propeller_TolB-like"/>
</dbReference>
<reference evidence="4" key="1">
    <citation type="submission" date="2015-09" db="EMBL/GenBank/DDBJ databases">
        <authorList>
            <consortium name="Pathogen Informatics"/>
        </authorList>
    </citation>
    <scope>NUCLEOTIDE SEQUENCE [LARGE SCALE GENOMIC DNA]</scope>
    <source>
        <strain evidence="4">Lake Konstanz</strain>
    </source>
</reference>
<proteinExistence type="predicted"/>
<gene>
    <name evidence="3" type="ORF">BSAL_34170</name>
</gene>
<evidence type="ECO:0000256" key="2">
    <source>
        <dbReference type="SAM" id="SignalP"/>
    </source>
</evidence>
<feature type="compositionally biased region" description="Low complexity" evidence="1">
    <location>
        <begin position="454"/>
        <end position="479"/>
    </location>
</feature>
<dbReference type="EMBL" id="CYKH01001972">
    <property type="protein sequence ID" value="CUG91795.1"/>
    <property type="molecule type" value="Genomic_DNA"/>
</dbReference>
<evidence type="ECO:0008006" key="5">
    <source>
        <dbReference type="Google" id="ProtNLM"/>
    </source>
</evidence>
<protein>
    <recommendedName>
        <fullName evidence="5">Membrane-associated protein</fullName>
    </recommendedName>
</protein>